<keyword evidence="4" id="KW-1185">Reference proteome</keyword>
<dbReference type="STRING" id="1486859.SAMN05444273_103113"/>
<gene>
    <name evidence="3" type="ORF">SAMN05444273_103113</name>
</gene>
<feature type="transmembrane region" description="Helical" evidence="1">
    <location>
        <begin position="170"/>
        <end position="189"/>
    </location>
</feature>
<evidence type="ECO:0000256" key="1">
    <source>
        <dbReference type="SAM" id="Phobius"/>
    </source>
</evidence>
<organism evidence="3 4">
    <name type="scientific">Litoreibacter ascidiaceicola</name>
    <dbReference type="NCBI Taxonomy" id="1486859"/>
    <lineage>
        <taxon>Bacteria</taxon>
        <taxon>Pseudomonadati</taxon>
        <taxon>Pseudomonadota</taxon>
        <taxon>Alphaproteobacteria</taxon>
        <taxon>Rhodobacterales</taxon>
        <taxon>Roseobacteraceae</taxon>
        <taxon>Litoreibacter</taxon>
    </lineage>
</organism>
<dbReference type="OrthoDB" id="9816314at2"/>
<accession>A0A1M4XC13</accession>
<feature type="transmembrane region" description="Helical" evidence="1">
    <location>
        <begin position="46"/>
        <end position="63"/>
    </location>
</feature>
<evidence type="ECO:0000313" key="4">
    <source>
        <dbReference type="Proteomes" id="UP000184144"/>
    </source>
</evidence>
<feature type="domain" description="Inositolphosphotransferase Aur1/Ipt1" evidence="2">
    <location>
        <begin position="109"/>
        <end position="307"/>
    </location>
</feature>
<dbReference type="GO" id="GO:0016020">
    <property type="term" value="C:membrane"/>
    <property type="evidence" value="ECO:0007669"/>
    <property type="project" value="UniProtKB-SubCell"/>
</dbReference>
<keyword evidence="1" id="KW-1133">Transmembrane helix</keyword>
<reference evidence="4" key="1">
    <citation type="submission" date="2016-11" db="EMBL/GenBank/DDBJ databases">
        <authorList>
            <person name="Varghese N."/>
            <person name="Submissions S."/>
        </authorList>
    </citation>
    <scope>NUCLEOTIDE SEQUENCE [LARGE SCALE GENOMIC DNA]</scope>
    <source>
        <strain evidence="4">DSM 100566</strain>
    </source>
</reference>
<dbReference type="Pfam" id="PF14378">
    <property type="entry name" value="PAP2_3"/>
    <property type="match status" value="1"/>
</dbReference>
<protein>
    <submittedName>
        <fullName evidence="3">PAP2 superfamily protein</fullName>
    </submittedName>
</protein>
<feature type="transmembrane region" description="Helical" evidence="1">
    <location>
        <begin position="240"/>
        <end position="262"/>
    </location>
</feature>
<keyword evidence="1" id="KW-0472">Membrane</keyword>
<keyword evidence="1" id="KW-0812">Transmembrane</keyword>
<sequence length="322" mass="35513">MMRHYLLFSLAYFACAVALVFAMREQPAALLLGAVRTSFYLLKSFAEWMPILGIFLAGSLYLTRKYGVRARIVPTIYALLGCLIFSMAFSLVKTSIPYIQPFYADPLFADLDAALHFGVDPWRITHLVATFVPPSVIVVLYFMVWFLPAVFLPAFIALTDTDTERSKRFMILYVISWIGLGNVMAMLGSSAGPVYYDRLIGGTRFADLTAALESSGIAASALGRVQDNLWQFYSDGGQSVGSGISAFPSVHVGLAAVTLLYLWERSRALAPFGVLFAAMIMFASVYHGWHYAVDGYVSIIAVTALWAVLRRRNVAIATYIPA</sequence>
<dbReference type="InterPro" id="IPR026841">
    <property type="entry name" value="Aur1/Ipt1"/>
</dbReference>
<feature type="transmembrane region" description="Helical" evidence="1">
    <location>
        <begin position="136"/>
        <end position="158"/>
    </location>
</feature>
<name>A0A1M4XC13_9RHOB</name>
<evidence type="ECO:0000313" key="3">
    <source>
        <dbReference type="EMBL" id="SHE90732.1"/>
    </source>
</evidence>
<dbReference type="Proteomes" id="UP000184144">
    <property type="component" value="Unassembled WGS sequence"/>
</dbReference>
<dbReference type="AlphaFoldDB" id="A0A1M4XC13"/>
<dbReference type="EMBL" id="FQUV01000003">
    <property type="protein sequence ID" value="SHE90732.1"/>
    <property type="molecule type" value="Genomic_DNA"/>
</dbReference>
<feature type="transmembrane region" description="Helical" evidence="1">
    <location>
        <begin position="292"/>
        <end position="309"/>
    </location>
</feature>
<feature type="transmembrane region" description="Helical" evidence="1">
    <location>
        <begin position="75"/>
        <end position="92"/>
    </location>
</feature>
<feature type="transmembrane region" description="Helical" evidence="1">
    <location>
        <begin position="269"/>
        <end position="286"/>
    </location>
</feature>
<evidence type="ECO:0000259" key="2">
    <source>
        <dbReference type="Pfam" id="PF14378"/>
    </source>
</evidence>
<proteinExistence type="predicted"/>